<sequence length="71" mass="8459">MKISEFIEKLQDFKKENGDLEIGICRANLSESDYEYYADIELHKVNSKDTKLFVKYDDYKIKSVEKFCGMY</sequence>
<protein>
    <submittedName>
        <fullName evidence="1">Uncharacterized protein</fullName>
    </submittedName>
</protein>
<comment type="caution">
    <text evidence="1">The sequence shown here is derived from an EMBL/GenBank/DDBJ whole genome shotgun (WGS) entry which is preliminary data.</text>
</comment>
<proteinExistence type="predicted"/>
<dbReference type="Proteomes" id="UP000037997">
    <property type="component" value="Unassembled WGS sequence"/>
</dbReference>
<evidence type="ECO:0000313" key="1">
    <source>
        <dbReference type="EMBL" id="KPH55455.1"/>
    </source>
</evidence>
<name>A0A0N1EBJ2_9HELI</name>
<dbReference type="AlphaFoldDB" id="A0A0N1EBJ2"/>
<organism evidence="1 2">
    <name type="scientific">Helicobacter pullorum</name>
    <dbReference type="NCBI Taxonomy" id="35818"/>
    <lineage>
        <taxon>Bacteria</taxon>
        <taxon>Pseudomonadati</taxon>
        <taxon>Campylobacterota</taxon>
        <taxon>Epsilonproteobacteria</taxon>
        <taxon>Campylobacterales</taxon>
        <taxon>Helicobacteraceae</taxon>
        <taxon>Helicobacter</taxon>
    </lineage>
</organism>
<dbReference type="EMBL" id="JNOC01000043">
    <property type="protein sequence ID" value="KPH55455.1"/>
    <property type="molecule type" value="Genomic_DNA"/>
</dbReference>
<dbReference type="RefSeq" id="WP_054198216.1">
    <property type="nucleotide sequence ID" value="NZ_JNOC01000043.1"/>
</dbReference>
<dbReference type="PATRIC" id="fig|35818.11.peg.1663"/>
<evidence type="ECO:0000313" key="2">
    <source>
        <dbReference type="Proteomes" id="UP000037997"/>
    </source>
</evidence>
<gene>
    <name evidence="1" type="ORF">HPU229334_08400</name>
</gene>
<accession>A0A0N1EBJ2</accession>
<reference evidence="1 2" key="1">
    <citation type="submission" date="2014-06" db="EMBL/GenBank/DDBJ databases">
        <title>Helicobacter pullorum isolates in fresh chicken meat - phenotypic and genotypic features.</title>
        <authorList>
            <person name="Borges V."/>
            <person name="Santos A."/>
            <person name="Correia C.B."/>
            <person name="Saraiva M."/>
            <person name="Menard A."/>
            <person name="Vieira L."/>
            <person name="Sampaio D.A."/>
            <person name="Gomes J.P."/>
            <person name="Oleastro M."/>
        </authorList>
    </citation>
    <scope>NUCLEOTIDE SEQUENCE [LARGE SCALE GENOMIC DNA]</scope>
    <source>
        <strain evidence="1 2">229334/12</strain>
    </source>
</reference>